<comment type="subcellular location">
    <subcellularLocation>
        <location evidence="6">Cytoplasm</location>
    </subcellularLocation>
</comment>
<evidence type="ECO:0000313" key="7">
    <source>
        <dbReference type="EMBL" id="HIQ67637.1"/>
    </source>
</evidence>
<dbReference type="InterPro" id="IPR003761">
    <property type="entry name" value="Exonuc_VII_S"/>
</dbReference>
<keyword evidence="4 6" id="KW-0378">Hydrolase</keyword>
<dbReference type="GO" id="GO:0005829">
    <property type="term" value="C:cytosol"/>
    <property type="evidence" value="ECO:0007669"/>
    <property type="project" value="TreeGrafter"/>
</dbReference>
<evidence type="ECO:0000256" key="1">
    <source>
        <dbReference type="ARBA" id="ARBA00009998"/>
    </source>
</evidence>
<comment type="caution">
    <text evidence="7">The sequence shown here is derived from an EMBL/GenBank/DDBJ whole genome shotgun (WGS) entry which is preliminary data.</text>
</comment>
<dbReference type="PANTHER" id="PTHR34137">
    <property type="entry name" value="EXODEOXYRIBONUCLEASE 7 SMALL SUBUNIT"/>
    <property type="match status" value="1"/>
</dbReference>
<protein>
    <recommendedName>
        <fullName evidence="6">Exodeoxyribonuclease 7 small subunit</fullName>
        <ecNumber evidence="6">3.1.11.6</ecNumber>
    </recommendedName>
    <alternativeName>
        <fullName evidence="6">Exodeoxyribonuclease VII small subunit</fullName>
        <shortName evidence="6">Exonuclease VII small subunit</shortName>
    </alternativeName>
</protein>
<comment type="function">
    <text evidence="6">Bidirectionally degrades single-stranded DNA into large acid-insoluble oligonucleotides, which are then degraded further into small acid-soluble oligonucleotides.</text>
</comment>
<reference evidence="7" key="2">
    <citation type="journal article" date="2021" name="PeerJ">
        <title>Extensive microbial diversity within the chicken gut microbiome revealed by metagenomics and culture.</title>
        <authorList>
            <person name="Gilroy R."/>
            <person name="Ravi A."/>
            <person name="Getino M."/>
            <person name="Pursley I."/>
            <person name="Horton D.L."/>
            <person name="Alikhan N.F."/>
            <person name="Baker D."/>
            <person name="Gharbi K."/>
            <person name="Hall N."/>
            <person name="Watson M."/>
            <person name="Adriaenssens E.M."/>
            <person name="Foster-Nyarko E."/>
            <person name="Jarju S."/>
            <person name="Secka A."/>
            <person name="Antonio M."/>
            <person name="Oren A."/>
            <person name="Chaudhuri R.R."/>
            <person name="La Ragione R."/>
            <person name="Hildebrand F."/>
            <person name="Pallen M.J."/>
        </authorList>
    </citation>
    <scope>NUCLEOTIDE SEQUENCE</scope>
    <source>
        <strain evidence="7">13361</strain>
    </source>
</reference>
<keyword evidence="5 6" id="KW-0269">Exonuclease</keyword>
<dbReference type="GO" id="GO:0008855">
    <property type="term" value="F:exodeoxyribonuclease VII activity"/>
    <property type="evidence" value="ECO:0007669"/>
    <property type="project" value="UniProtKB-UniRule"/>
</dbReference>
<dbReference type="EC" id="3.1.11.6" evidence="6"/>
<dbReference type="AlphaFoldDB" id="A0A9D0Z1S1"/>
<reference evidence="7" key="1">
    <citation type="submission" date="2020-10" db="EMBL/GenBank/DDBJ databases">
        <authorList>
            <person name="Gilroy R."/>
        </authorList>
    </citation>
    <scope>NUCLEOTIDE SEQUENCE</scope>
    <source>
        <strain evidence="7">13361</strain>
    </source>
</reference>
<sequence length="77" mass="8844">MNQENMTFEQNMQRLEQIVRALERGDAPLEESLKLFQEGTERIRICGKLLDEAQLQVKKIVPGPDGAPTEEDMPYEP</sequence>
<dbReference type="GO" id="GO:0006308">
    <property type="term" value="P:DNA catabolic process"/>
    <property type="evidence" value="ECO:0007669"/>
    <property type="project" value="UniProtKB-UniRule"/>
</dbReference>
<keyword evidence="3 6" id="KW-0540">Nuclease</keyword>
<evidence type="ECO:0000313" key="8">
    <source>
        <dbReference type="Proteomes" id="UP000886796"/>
    </source>
</evidence>
<dbReference type="InterPro" id="IPR037004">
    <property type="entry name" value="Exonuc_VII_ssu_sf"/>
</dbReference>
<accession>A0A9D0Z1S1</accession>
<proteinExistence type="inferred from homology"/>
<dbReference type="EMBL" id="DVFK01000058">
    <property type="protein sequence ID" value="HIQ67637.1"/>
    <property type="molecule type" value="Genomic_DNA"/>
</dbReference>
<dbReference type="SUPFAM" id="SSF116842">
    <property type="entry name" value="XseB-like"/>
    <property type="match status" value="1"/>
</dbReference>
<evidence type="ECO:0000256" key="3">
    <source>
        <dbReference type="ARBA" id="ARBA00022722"/>
    </source>
</evidence>
<organism evidence="7 8">
    <name type="scientific">Candidatus Faecousia excrementigallinarum</name>
    <dbReference type="NCBI Taxonomy" id="2840806"/>
    <lineage>
        <taxon>Bacteria</taxon>
        <taxon>Bacillati</taxon>
        <taxon>Bacillota</taxon>
        <taxon>Clostridia</taxon>
        <taxon>Eubacteriales</taxon>
        <taxon>Oscillospiraceae</taxon>
        <taxon>Faecousia</taxon>
    </lineage>
</organism>
<dbReference type="Gene3D" id="1.10.287.1040">
    <property type="entry name" value="Exonuclease VII, small subunit"/>
    <property type="match status" value="1"/>
</dbReference>
<evidence type="ECO:0000256" key="4">
    <source>
        <dbReference type="ARBA" id="ARBA00022801"/>
    </source>
</evidence>
<evidence type="ECO:0000256" key="2">
    <source>
        <dbReference type="ARBA" id="ARBA00022490"/>
    </source>
</evidence>
<gene>
    <name evidence="6 7" type="primary">xseB</name>
    <name evidence="7" type="ORF">IAB74_03900</name>
</gene>
<name>A0A9D0Z1S1_9FIRM</name>
<dbReference type="PANTHER" id="PTHR34137:SF1">
    <property type="entry name" value="EXODEOXYRIBONUCLEASE 7 SMALL SUBUNIT"/>
    <property type="match status" value="1"/>
</dbReference>
<dbReference type="Proteomes" id="UP000886796">
    <property type="component" value="Unassembled WGS sequence"/>
</dbReference>
<comment type="subunit">
    <text evidence="6">Heterooligomer composed of large and small subunits.</text>
</comment>
<dbReference type="GO" id="GO:0009318">
    <property type="term" value="C:exodeoxyribonuclease VII complex"/>
    <property type="evidence" value="ECO:0007669"/>
    <property type="project" value="UniProtKB-UniRule"/>
</dbReference>
<evidence type="ECO:0000256" key="6">
    <source>
        <dbReference type="HAMAP-Rule" id="MF_00337"/>
    </source>
</evidence>
<comment type="catalytic activity">
    <reaction evidence="6">
        <text>Exonucleolytic cleavage in either 5'- to 3'- or 3'- to 5'-direction to yield nucleoside 5'-phosphates.</text>
        <dbReference type="EC" id="3.1.11.6"/>
    </reaction>
</comment>
<dbReference type="NCBIfam" id="TIGR01280">
    <property type="entry name" value="xseB"/>
    <property type="match status" value="1"/>
</dbReference>
<dbReference type="HAMAP" id="MF_00337">
    <property type="entry name" value="Exonuc_7_S"/>
    <property type="match status" value="1"/>
</dbReference>
<comment type="similarity">
    <text evidence="1 6">Belongs to the XseB family.</text>
</comment>
<evidence type="ECO:0000256" key="5">
    <source>
        <dbReference type="ARBA" id="ARBA00022839"/>
    </source>
</evidence>
<dbReference type="Pfam" id="PF02609">
    <property type="entry name" value="Exonuc_VII_S"/>
    <property type="match status" value="1"/>
</dbReference>
<keyword evidence="2 6" id="KW-0963">Cytoplasm</keyword>
<dbReference type="PIRSF" id="PIRSF006488">
    <property type="entry name" value="Exonuc_VII_S"/>
    <property type="match status" value="1"/>
</dbReference>